<comment type="similarity">
    <text evidence="2">Belongs to the RLP family.</text>
</comment>
<evidence type="ECO:0000256" key="8">
    <source>
        <dbReference type="ARBA" id="ARBA00023136"/>
    </source>
</evidence>
<dbReference type="FunFam" id="3.80.10.10:FF:000111">
    <property type="entry name" value="LRR receptor-like serine/threonine-protein kinase ERECTA"/>
    <property type="match status" value="1"/>
</dbReference>
<keyword evidence="10" id="KW-0325">Glycoprotein</keyword>
<keyword evidence="5" id="KW-0732">Signal</keyword>
<proteinExistence type="inferred from homology"/>
<evidence type="ECO:0000313" key="14">
    <source>
        <dbReference type="Proteomes" id="UP000813462"/>
    </source>
</evidence>
<feature type="domain" description="Leucine-rich repeat-containing N-terminal plant-type" evidence="12">
    <location>
        <begin position="2"/>
        <end position="38"/>
    </location>
</feature>
<evidence type="ECO:0000256" key="10">
    <source>
        <dbReference type="ARBA" id="ARBA00023180"/>
    </source>
</evidence>
<dbReference type="InterPro" id="IPR001611">
    <property type="entry name" value="Leu-rich_rpt"/>
</dbReference>
<evidence type="ECO:0000256" key="9">
    <source>
        <dbReference type="ARBA" id="ARBA00023170"/>
    </source>
</evidence>
<dbReference type="PANTHER" id="PTHR48063:SF16">
    <property type="entry name" value="LRR RECEPTOR-LIKE SERINE_THREONINE-PROTEIN KINASE GSO1"/>
    <property type="match status" value="1"/>
</dbReference>
<organism evidence="13 14">
    <name type="scientific">Ziziphus jujuba var. spinosa</name>
    <dbReference type="NCBI Taxonomy" id="714518"/>
    <lineage>
        <taxon>Eukaryota</taxon>
        <taxon>Viridiplantae</taxon>
        <taxon>Streptophyta</taxon>
        <taxon>Embryophyta</taxon>
        <taxon>Tracheophyta</taxon>
        <taxon>Spermatophyta</taxon>
        <taxon>Magnoliopsida</taxon>
        <taxon>eudicotyledons</taxon>
        <taxon>Gunneridae</taxon>
        <taxon>Pentapetalae</taxon>
        <taxon>rosids</taxon>
        <taxon>fabids</taxon>
        <taxon>Rosales</taxon>
        <taxon>Rhamnaceae</taxon>
        <taxon>Paliureae</taxon>
        <taxon>Ziziphus</taxon>
    </lineage>
</organism>
<name>A0A978VC43_ZIZJJ</name>
<feature type="transmembrane region" description="Helical" evidence="11">
    <location>
        <begin position="268"/>
        <end position="287"/>
    </location>
</feature>
<protein>
    <recommendedName>
        <fullName evidence="12">Leucine-rich repeat-containing N-terminal plant-type domain-containing protein</fullName>
    </recommendedName>
</protein>
<evidence type="ECO:0000259" key="12">
    <source>
        <dbReference type="Pfam" id="PF08263"/>
    </source>
</evidence>
<gene>
    <name evidence="13" type="ORF">FEM48_Zijuj05G0018600</name>
</gene>
<evidence type="ECO:0000256" key="7">
    <source>
        <dbReference type="ARBA" id="ARBA00022989"/>
    </source>
</evidence>
<keyword evidence="3" id="KW-0433">Leucine-rich repeat</keyword>
<keyword evidence="9" id="KW-0675">Receptor</keyword>
<accession>A0A978VC43</accession>
<keyword evidence="7 11" id="KW-1133">Transmembrane helix</keyword>
<dbReference type="InterPro" id="IPR013210">
    <property type="entry name" value="LRR_N_plant-typ"/>
</dbReference>
<dbReference type="AlphaFoldDB" id="A0A978VC43"/>
<evidence type="ECO:0000256" key="3">
    <source>
        <dbReference type="ARBA" id="ARBA00022614"/>
    </source>
</evidence>
<reference evidence="13" key="1">
    <citation type="journal article" date="2021" name="Front. Plant Sci.">
        <title>Chromosome-Scale Genome Assembly for Chinese Sour Jujube and Insights Into Its Genome Evolution and Domestication Signature.</title>
        <authorList>
            <person name="Shen L.-Y."/>
            <person name="Luo H."/>
            <person name="Wang X.-L."/>
            <person name="Wang X.-M."/>
            <person name="Qiu X.-J."/>
            <person name="Liu H."/>
            <person name="Zhou S.-S."/>
            <person name="Jia K.-H."/>
            <person name="Nie S."/>
            <person name="Bao Y.-T."/>
            <person name="Zhang R.-G."/>
            <person name="Yun Q.-Z."/>
            <person name="Chai Y.-H."/>
            <person name="Lu J.-Y."/>
            <person name="Li Y."/>
            <person name="Zhao S.-W."/>
            <person name="Mao J.-F."/>
            <person name="Jia S.-G."/>
            <person name="Mao Y.-M."/>
        </authorList>
    </citation>
    <scope>NUCLEOTIDE SEQUENCE</scope>
    <source>
        <strain evidence="13">AT0</strain>
        <tissue evidence="13">Leaf</tissue>
    </source>
</reference>
<evidence type="ECO:0000313" key="13">
    <source>
        <dbReference type="EMBL" id="KAH7527932.1"/>
    </source>
</evidence>
<evidence type="ECO:0000256" key="1">
    <source>
        <dbReference type="ARBA" id="ARBA00004479"/>
    </source>
</evidence>
<dbReference type="InterPro" id="IPR046956">
    <property type="entry name" value="RLP23-like"/>
</dbReference>
<evidence type="ECO:0000256" key="11">
    <source>
        <dbReference type="SAM" id="Phobius"/>
    </source>
</evidence>
<comment type="subcellular location">
    <subcellularLocation>
        <location evidence="1">Membrane</location>
        <topology evidence="1">Single-pass type I membrane protein</topology>
    </subcellularLocation>
</comment>
<dbReference type="Gene3D" id="3.80.10.10">
    <property type="entry name" value="Ribonuclease Inhibitor"/>
    <property type="match status" value="2"/>
</dbReference>
<keyword evidence="6" id="KW-0677">Repeat</keyword>
<evidence type="ECO:0000256" key="4">
    <source>
        <dbReference type="ARBA" id="ARBA00022692"/>
    </source>
</evidence>
<evidence type="ECO:0000256" key="2">
    <source>
        <dbReference type="ARBA" id="ARBA00009592"/>
    </source>
</evidence>
<evidence type="ECO:0000256" key="5">
    <source>
        <dbReference type="ARBA" id="ARBA00022729"/>
    </source>
</evidence>
<dbReference type="Pfam" id="PF08263">
    <property type="entry name" value="LRRNT_2"/>
    <property type="match status" value="1"/>
</dbReference>
<dbReference type="SUPFAM" id="SSF52058">
    <property type="entry name" value="L domain-like"/>
    <property type="match status" value="1"/>
</dbReference>
<dbReference type="PANTHER" id="PTHR48063">
    <property type="entry name" value="LRR RECEPTOR-LIKE KINASE"/>
    <property type="match status" value="1"/>
</dbReference>
<sequence>MDSDREALVDFKSGLHDPENRLSSWKGGNCCQWWGISCENTSGAVIAVDLHNPHPYNYGESTAGLVSLKHLVMNEVDLSMVGPDFSIHILGWENYEIVGSYYESYVVNMKGQPLRYTKTLSLVTVLDLSGNNLSGDLLIEITNLLGLRVIDLSRNQITGHIPESISKLKLLVSLDLSRNSFSGAIPQSLGTLSFLGYLNLSNNDLSGPIPYKDHMSTFDEFSFAGNLGLCGGPLAVKCPSDDDDDEKSDKGRTTSKDAGNGDSFIDKWFYLSIGLGFAAGILVPYLIMAMRKSWSITYFDVVDKVVDRMLYLWLKYRTTKQRTRGHQRRR</sequence>
<dbReference type="Pfam" id="PF00560">
    <property type="entry name" value="LRR_1"/>
    <property type="match status" value="1"/>
</dbReference>
<dbReference type="GO" id="GO:0016020">
    <property type="term" value="C:membrane"/>
    <property type="evidence" value="ECO:0007669"/>
    <property type="project" value="UniProtKB-SubCell"/>
</dbReference>
<evidence type="ECO:0000256" key="6">
    <source>
        <dbReference type="ARBA" id="ARBA00022737"/>
    </source>
</evidence>
<dbReference type="EMBL" id="JAEACU010000005">
    <property type="protein sequence ID" value="KAH7527932.1"/>
    <property type="molecule type" value="Genomic_DNA"/>
</dbReference>
<keyword evidence="8 11" id="KW-0472">Membrane</keyword>
<keyword evidence="4 11" id="KW-0812">Transmembrane</keyword>
<dbReference type="Proteomes" id="UP000813462">
    <property type="component" value="Unassembled WGS sequence"/>
</dbReference>
<comment type="caution">
    <text evidence="13">The sequence shown here is derived from an EMBL/GenBank/DDBJ whole genome shotgun (WGS) entry which is preliminary data.</text>
</comment>
<dbReference type="InterPro" id="IPR032675">
    <property type="entry name" value="LRR_dom_sf"/>
</dbReference>
<dbReference type="Pfam" id="PF13855">
    <property type="entry name" value="LRR_8"/>
    <property type="match status" value="1"/>
</dbReference>